<reference evidence="2" key="1">
    <citation type="submission" date="2016-11" db="UniProtKB">
        <authorList>
            <consortium name="WormBaseParasite"/>
        </authorList>
    </citation>
    <scope>IDENTIFICATION</scope>
</reference>
<keyword evidence="1" id="KW-1185">Reference proteome</keyword>
<sequence length="113" mass="13331">MEHLTIQTDEFQDQFHNCCSPASVDSSYSSCSSVEDEIEIYTRLVRNEAPLRKDFFREMSKNSSCSSSFDYGIRSIYSIDQHFDFRRIRTIFLSERIQNYGCRPRQSLQFSRG</sequence>
<dbReference type="Proteomes" id="UP000095282">
    <property type="component" value="Unplaced"/>
</dbReference>
<proteinExistence type="predicted"/>
<organism evidence="1 2">
    <name type="scientific">Caenorhabditis tropicalis</name>
    <dbReference type="NCBI Taxonomy" id="1561998"/>
    <lineage>
        <taxon>Eukaryota</taxon>
        <taxon>Metazoa</taxon>
        <taxon>Ecdysozoa</taxon>
        <taxon>Nematoda</taxon>
        <taxon>Chromadorea</taxon>
        <taxon>Rhabditida</taxon>
        <taxon>Rhabditina</taxon>
        <taxon>Rhabditomorpha</taxon>
        <taxon>Rhabditoidea</taxon>
        <taxon>Rhabditidae</taxon>
        <taxon>Peloderinae</taxon>
        <taxon>Caenorhabditis</taxon>
    </lineage>
</organism>
<accession>A0A1I7UHY0</accession>
<evidence type="ECO:0000313" key="1">
    <source>
        <dbReference type="Proteomes" id="UP000095282"/>
    </source>
</evidence>
<dbReference type="STRING" id="1561998.A0A1I7UHY0"/>
<dbReference type="WBParaSite" id="Csp11.Scaffold629.g9508.t1">
    <property type="protein sequence ID" value="Csp11.Scaffold629.g9508.t1"/>
    <property type="gene ID" value="Csp11.Scaffold629.g9508"/>
</dbReference>
<evidence type="ECO:0000313" key="2">
    <source>
        <dbReference type="WBParaSite" id="Csp11.Scaffold629.g9508.t1"/>
    </source>
</evidence>
<name>A0A1I7UHY0_9PELO</name>
<dbReference type="eggNOG" id="KOG4217">
    <property type="taxonomic scope" value="Eukaryota"/>
</dbReference>
<protein>
    <submittedName>
        <fullName evidence="2">Ovule protein</fullName>
    </submittedName>
</protein>
<dbReference type="AlphaFoldDB" id="A0A1I7UHY0"/>